<dbReference type="AlphaFoldDB" id="A0A8H3G599"/>
<comment type="caution">
    <text evidence="2">The sequence shown here is derived from an EMBL/GenBank/DDBJ whole genome shotgun (WGS) entry which is preliminary data.</text>
</comment>
<accession>A0A8H3G599</accession>
<feature type="chain" id="PRO_5034566841" evidence="1">
    <location>
        <begin position="21"/>
        <end position="257"/>
    </location>
</feature>
<evidence type="ECO:0000256" key="1">
    <source>
        <dbReference type="SAM" id="SignalP"/>
    </source>
</evidence>
<dbReference type="OrthoDB" id="5365956at2759"/>
<feature type="signal peptide" evidence="1">
    <location>
        <begin position="1"/>
        <end position="20"/>
    </location>
</feature>
<evidence type="ECO:0000313" key="2">
    <source>
        <dbReference type="EMBL" id="CAF9936814.1"/>
    </source>
</evidence>
<sequence length="257" mass="27307">MLAVRIALALAAILISFCASKPVIRVQNHSEQSICYKVEYSNGTGAFPSNATCGGAKGTEVGGFWLKPGQSQVFNATGPNGVRFNDAITAVLENNTVWAARNEINLLNASVAWYDVDYQYGISGSTCGPANDSILLSGGPANGSSLLSGERDPLGKANKAWRTLNQTTRSQLLAFPEFLTQDGNGTLTNISMGINAWPYRAPAVIDFFQNTAGLKAYMSPGGNTSVWPQGSMQEALTKGANLVQYSAPTEHIVITSY</sequence>
<evidence type="ECO:0000313" key="3">
    <source>
        <dbReference type="Proteomes" id="UP000664203"/>
    </source>
</evidence>
<gene>
    <name evidence="2" type="ORF">ALECFALPRED_006989</name>
</gene>
<keyword evidence="1" id="KW-0732">Signal</keyword>
<keyword evidence="3" id="KW-1185">Reference proteome</keyword>
<reference evidence="2" key="1">
    <citation type="submission" date="2021-03" db="EMBL/GenBank/DDBJ databases">
        <authorList>
            <person name="Tagirdzhanova G."/>
        </authorList>
    </citation>
    <scope>NUCLEOTIDE SEQUENCE</scope>
</reference>
<organism evidence="2 3">
    <name type="scientific">Alectoria fallacina</name>
    <dbReference type="NCBI Taxonomy" id="1903189"/>
    <lineage>
        <taxon>Eukaryota</taxon>
        <taxon>Fungi</taxon>
        <taxon>Dikarya</taxon>
        <taxon>Ascomycota</taxon>
        <taxon>Pezizomycotina</taxon>
        <taxon>Lecanoromycetes</taxon>
        <taxon>OSLEUM clade</taxon>
        <taxon>Lecanoromycetidae</taxon>
        <taxon>Lecanorales</taxon>
        <taxon>Lecanorineae</taxon>
        <taxon>Parmeliaceae</taxon>
        <taxon>Alectoria</taxon>
    </lineage>
</organism>
<proteinExistence type="predicted"/>
<dbReference type="EMBL" id="CAJPDR010000454">
    <property type="protein sequence ID" value="CAF9936814.1"/>
    <property type="molecule type" value="Genomic_DNA"/>
</dbReference>
<protein>
    <submittedName>
        <fullName evidence="2">Uncharacterized protein</fullName>
    </submittedName>
</protein>
<name>A0A8H3G599_9LECA</name>
<dbReference type="Proteomes" id="UP000664203">
    <property type="component" value="Unassembled WGS sequence"/>
</dbReference>